<accession>A0A3Q9QQW6</accession>
<keyword evidence="1" id="KW-0175">Coiled coil</keyword>
<feature type="region of interest" description="Disordered" evidence="2">
    <location>
        <begin position="168"/>
        <end position="210"/>
    </location>
</feature>
<dbReference type="InterPro" id="IPR009636">
    <property type="entry name" value="SCAF"/>
</dbReference>
<feature type="compositionally biased region" description="Low complexity" evidence="2">
    <location>
        <begin position="7"/>
        <end position="19"/>
    </location>
</feature>
<evidence type="ECO:0008006" key="5">
    <source>
        <dbReference type="Google" id="ProtNLM"/>
    </source>
</evidence>
<dbReference type="KEGG" id="nmk:CHR53_07260"/>
<feature type="coiled-coil region" evidence="1">
    <location>
        <begin position="54"/>
        <end position="113"/>
    </location>
</feature>
<evidence type="ECO:0000313" key="3">
    <source>
        <dbReference type="EMBL" id="AZU61066.1"/>
    </source>
</evidence>
<evidence type="ECO:0000313" key="4">
    <source>
        <dbReference type="Proteomes" id="UP000282892"/>
    </source>
</evidence>
<reference evidence="3 4" key="1">
    <citation type="submission" date="2017-07" db="EMBL/GenBank/DDBJ databases">
        <title>The complete genome sequence of Bacillus mesonae strain H20-5, an efficient strain improving plant abiotic stress resistance.</title>
        <authorList>
            <person name="Kim S.Y."/>
            <person name="Song H."/>
            <person name="Sang M.K."/>
            <person name="Weon H.-Y."/>
            <person name="Song J."/>
        </authorList>
    </citation>
    <scope>NUCLEOTIDE SEQUENCE [LARGE SCALE GENOMIC DNA]</scope>
    <source>
        <strain evidence="3 4">H20-5</strain>
    </source>
</reference>
<feature type="compositionally biased region" description="Basic and acidic residues" evidence="2">
    <location>
        <begin position="185"/>
        <end position="210"/>
    </location>
</feature>
<sequence length="223" mass="24839">MSEVNQNPEVVTENPTVVEPENKPEVKMVTMSQEAFDALIVKEKGRVKSKYADYDDLKTKASEYEKVLEEKRLAELSAQERAEELAKKFEAERNEYAKQLEELKSQAQREKVVNAFIKAAPGVNIPADRIDAALKLADLSAVTVGENGVEGLDAVMGTLVEQYAFLAETKKPQKPIGEPSNSPKETADKTSDQLLREAAEKAKRTGRTEDLAAYAKLQRELRK</sequence>
<dbReference type="EMBL" id="CP022572">
    <property type="protein sequence ID" value="AZU61066.1"/>
    <property type="molecule type" value="Genomic_DNA"/>
</dbReference>
<dbReference type="Pfam" id="PF06810">
    <property type="entry name" value="Phage_scaffold"/>
    <property type="match status" value="1"/>
</dbReference>
<protein>
    <recommendedName>
        <fullName evidence="5">Clp protease ClpB</fullName>
    </recommendedName>
</protein>
<evidence type="ECO:0000256" key="2">
    <source>
        <dbReference type="SAM" id="MobiDB-lite"/>
    </source>
</evidence>
<dbReference type="Proteomes" id="UP000282892">
    <property type="component" value="Chromosome"/>
</dbReference>
<dbReference type="RefSeq" id="WP_127485906.1">
    <property type="nucleotide sequence ID" value="NZ_CP022572.1"/>
</dbReference>
<dbReference type="OrthoDB" id="2626708at2"/>
<keyword evidence="4" id="KW-1185">Reference proteome</keyword>
<evidence type="ECO:0000256" key="1">
    <source>
        <dbReference type="SAM" id="Coils"/>
    </source>
</evidence>
<gene>
    <name evidence="3" type="ORF">CHR53_07260</name>
</gene>
<proteinExistence type="predicted"/>
<feature type="region of interest" description="Disordered" evidence="2">
    <location>
        <begin position="1"/>
        <end position="22"/>
    </location>
</feature>
<dbReference type="AlphaFoldDB" id="A0A3Q9QQW6"/>
<name>A0A3Q9QQW6_9BACI</name>
<organism evidence="3 4">
    <name type="scientific">Neobacillus mesonae</name>
    <dbReference type="NCBI Taxonomy" id="1193713"/>
    <lineage>
        <taxon>Bacteria</taxon>
        <taxon>Bacillati</taxon>
        <taxon>Bacillota</taxon>
        <taxon>Bacilli</taxon>
        <taxon>Bacillales</taxon>
        <taxon>Bacillaceae</taxon>
        <taxon>Neobacillus</taxon>
    </lineage>
</organism>